<keyword evidence="1" id="KW-1133">Transmembrane helix</keyword>
<protein>
    <submittedName>
        <fullName evidence="3">DUF4129 domain-containing protein</fullName>
    </submittedName>
</protein>
<gene>
    <name evidence="3" type="ORF">HPS55_09475</name>
</gene>
<feature type="domain" description="Protein-glutamine gamma-glutamyltransferase-like C-terminal" evidence="2">
    <location>
        <begin position="133"/>
        <end position="192"/>
    </location>
</feature>
<feature type="transmembrane region" description="Helical" evidence="1">
    <location>
        <begin position="64"/>
        <end position="83"/>
    </location>
</feature>
<dbReference type="RefSeq" id="WP_172174163.1">
    <property type="nucleotide sequence ID" value="NZ_CASGIA010000049.1"/>
</dbReference>
<evidence type="ECO:0000313" key="4">
    <source>
        <dbReference type="Proteomes" id="UP001193734"/>
    </source>
</evidence>
<evidence type="ECO:0000256" key="1">
    <source>
        <dbReference type="SAM" id="Phobius"/>
    </source>
</evidence>
<dbReference type="EMBL" id="JABKKE010000015">
    <property type="protein sequence ID" value="NPE14548.1"/>
    <property type="molecule type" value="Genomic_DNA"/>
</dbReference>
<name>A0ABX2AYP7_9BACT</name>
<evidence type="ECO:0000313" key="3">
    <source>
        <dbReference type="EMBL" id="NPE14548.1"/>
    </source>
</evidence>
<accession>A0ABX2AYP7</accession>
<keyword evidence="1" id="KW-0812">Transmembrane</keyword>
<dbReference type="GeneID" id="82157991"/>
<keyword evidence="4" id="KW-1185">Reference proteome</keyword>
<organism evidence="3 4">
    <name type="scientific">Xylanibacter rodentium</name>
    <dbReference type="NCBI Taxonomy" id="2736289"/>
    <lineage>
        <taxon>Bacteria</taxon>
        <taxon>Pseudomonadati</taxon>
        <taxon>Bacteroidota</taxon>
        <taxon>Bacteroidia</taxon>
        <taxon>Bacteroidales</taxon>
        <taxon>Prevotellaceae</taxon>
        <taxon>Xylanibacter</taxon>
    </lineage>
</organism>
<reference evidence="3 4" key="1">
    <citation type="submission" date="2020-05" db="EMBL/GenBank/DDBJ databases">
        <title>Distinct polysaccharide utilization as determinants for interspecies competition between intestinal Prevotella spp.</title>
        <authorList>
            <person name="Galvez E.J.C."/>
            <person name="Iljazovic A."/>
            <person name="Strowig T."/>
        </authorList>
    </citation>
    <scope>NUCLEOTIDE SEQUENCE [LARGE SCALE GENOMIC DNA]</scope>
    <source>
        <strain evidence="3 4">PROD</strain>
    </source>
</reference>
<dbReference type="Proteomes" id="UP001193734">
    <property type="component" value="Unassembled WGS sequence"/>
</dbReference>
<keyword evidence="1" id="KW-0472">Membrane</keyword>
<comment type="caution">
    <text evidence="3">The sequence shown here is derived from an EMBL/GenBank/DDBJ whole genome shotgun (WGS) entry which is preliminary data.</text>
</comment>
<evidence type="ECO:0000259" key="2">
    <source>
        <dbReference type="Pfam" id="PF13559"/>
    </source>
</evidence>
<proteinExistence type="predicted"/>
<dbReference type="InterPro" id="IPR025403">
    <property type="entry name" value="TgpA-like_C"/>
</dbReference>
<dbReference type="Pfam" id="PF13559">
    <property type="entry name" value="DUF4129"/>
    <property type="match status" value="1"/>
</dbReference>
<sequence length="219" mass="25387">MIDNAADTLRPDTTLLKTWREDGDYDYAREMMQSDFSLSEWILRHIDRLLSDIFGSRLYYDNRTLIWISIGVVILAAICVFIYRKRPGLFGSSGRVATEYKVGEDTIYGIDFAAETEEAMQRKDYREAVRLTYLHCLKQLTDRGLTDWQPWKTPTEYAAEVGTHDFRVFSNHFLRVRYGNFAATEALALEMQRMKDRIVNASRNHVQSCDNGTEKGGTR</sequence>